<dbReference type="EMBL" id="JBBEUB010000001">
    <property type="protein sequence ID" value="MEJ2902038.1"/>
    <property type="molecule type" value="Genomic_DNA"/>
</dbReference>
<dbReference type="RefSeq" id="WP_172660958.1">
    <property type="nucleotide sequence ID" value="NZ_CBFGNQ010000003.1"/>
</dbReference>
<evidence type="ECO:0008006" key="3">
    <source>
        <dbReference type="Google" id="ProtNLM"/>
    </source>
</evidence>
<name>A0ABU8NIG6_9SPHI</name>
<evidence type="ECO:0000313" key="1">
    <source>
        <dbReference type="EMBL" id="MEJ2902038.1"/>
    </source>
</evidence>
<organism evidence="1 2">
    <name type="scientific">Pedobacter panaciterrae</name>
    <dbReference type="NCBI Taxonomy" id="363849"/>
    <lineage>
        <taxon>Bacteria</taxon>
        <taxon>Pseudomonadati</taxon>
        <taxon>Bacteroidota</taxon>
        <taxon>Sphingobacteriia</taxon>
        <taxon>Sphingobacteriales</taxon>
        <taxon>Sphingobacteriaceae</taxon>
        <taxon>Pedobacter</taxon>
    </lineage>
</organism>
<accession>A0ABU8NIG6</accession>
<protein>
    <recommendedName>
        <fullName evidence="3">YXWGXW repeat-containing protein</fullName>
    </recommendedName>
</protein>
<evidence type="ECO:0000313" key="2">
    <source>
        <dbReference type="Proteomes" id="UP001378956"/>
    </source>
</evidence>
<dbReference type="Proteomes" id="UP001378956">
    <property type="component" value="Unassembled WGS sequence"/>
</dbReference>
<keyword evidence="2" id="KW-1185">Reference proteome</keyword>
<comment type="caution">
    <text evidence="1">The sequence shown here is derived from an EMBL/GenBank/DDBJ whole genome shotgun (WGS) entry which is preliminary data.</text>
</comment>
<sequence length="122" mass="13941">MKKTLKIVGVLAVVITLVCNLQYAFFDYDVTNNSGAANAAWTDANGTMYCGTTGNTSYRTGTWVWQNDNYYKVVEGWYGYDYGYYEFFPNNSGTQCGIGYNPYRPHNNYHDVTNIVPSWPEY</sequence>
<reference evidence="1 2" key="1">
    <citation type="submission" date="2024-03" db="EMBL/GenBank/DDBJ databases">
        <title>Sequence of Lycoming College Course Isolates.</title>
        <authorList>
            <person name="Plotts O."/>
            <person name="Newman J."/>
        </authorList>
    </citation>
    <scope>NUCLEOTIDE SEQUENCE [LARGE SCALE GENOMIC DNA]</scope>
    <source>
        <strain evidence="1 2">CJB-3</strain>
    </source>
</reference>
<proteinExistence type="predicted"/>
<gene>
    <name evidence="1" type="ORF">WAE58_06370</name>
</gene>